<keyword evidence="2" id="KW-1133">Transmembrane helix</keyword>
<keyword evidence="4" id="KW-1185">Reference proteome</keyword>
<dbReference type="EMBL" id="JAHMHR010000035">
    <property type="protein sequence ID" value="KAK1672814.1"/>
    <property type="molecule type" value="Genomic_DNA"/>
</dbReference>
<feature type="region of interest" description="Disordered" evidence="1">
    <location>
        <begin position="31"/>
        <end position="50"/>
    </location>
</feature>
<feature type="transmembrane region" description="Helical" evidence="2">
    <location>
        <begin position="324"/>
        <end position="343"/>
    </location>
</feature>
<evidence type="ECO:0000313" key="4">
    <source>
        <dbReference type="Proteomes" id="UP001224890"/>
    </source>
</evidence>
<sequence>MQLTPATRRRTSTVSSWPIQRRRSTRLRSSFTTLLKQPRPSPKDKTSSSATSFVSLLPSTVLSVTTRTRLARTAARSVIASTTVPSARTTLPASFAASVATLGTWPETVPIDRRVPAGAMTVQAEVARLAALKAETRSTASTRCVFLYSLNPNKPNADFDNSNLCKNSAVAQPAALLLRASKLALVPTITTDPAAVMRSPGSVALPAALLLGVAATTTRAMIVIGVTATATVMVAVVAAVVLLPGPAIATVVMIMVAAMEVATAAAVVTTTAAAKVATAVNLQALLRVLLPGISLPELRTVTAAMGATRDTVLLLAWLRPHLAFLLRLLVLLVLELLQVWLVVSTHSSSSMLEVPLPHLLPTMLLLRLPATNLPHLPLVPEVAFGS</sequence>
<evidence type="ECO:0000313" key="3">
    <source>
        <dbReference type="EMBL" id="KAK1672814.1"/>
    </source>
</evidence>
<comment type="caution">
    <text evidence="3">The sequence shown here is derived from an EMBL/GenBank/DDBJ whole genome shotgun (WGS) entry which is preliminary data.</text>
</comment>
<organism evidence="3 4">
    <name type="scientific">Colletotrichum godetiae</name>
    <dbReference type="NCBI Taxonomy" id="1209918"/>
    <lineage>
        <taxon>Eukaryota</taxon>
        <taxon>Fungi</taxon>
        <taxon>Dikarya</taxon>
        <taxon>Ascomycota</taxon>
        <taxon>Pezizomycotina</taxon>
        <taxon>Sordariomycetes</taxon>
        <taxon>Hypocreomycetidae</taxon>
        <taxon>Glomerellales</taxon>
        <taxon>Glomerellaceae</taxon>
        <taxon>Colletotrichum</taxon>
        <taxon>Colletotrichum acutatum species complex</taxon>
    </lineage>
</organism>
<feature type="transmembrane region" description="Helical" evidence="2">
    <location>
        <begin position="220"/>
        <end position="242"/>
    </location>
</feature>
<keyword evidence="2" id="KW-0472">Membrane</keyword>
<proteinExistence type="predicted"/>
<accession>A0AAJ0AF96</accession>
<dbReference type="RefSeq" id="XP_060426817.1">
    <property type="nucleotide sequence ID" value="XM_060566206.1"/>
</dbReference>
<gene>
    <name evidence="3" type="ORF">BDP55DRAFT_239848</name>
</gene>
<dbReference type="GeneID" id="85450732"/>
<dbReference type="Proteomes" id="UP001224890">
    <property type="component" value="Unassembled WGS sequence"/>
</dbReference>
<protein>
    <submittedName>
        <fullName evidence="3">Uncharacterized protein</fullName>
    </submittedName>
</protein>
<keyword evidence="2" id="KW-0812">Transmembrane</keyword>
<evidence type="ECO:0000256" key="1">
    <source>
        <dbReference type="SAM" id="MobiDB-lite"/>
    </source>
</evidence>
<dbReference type="AlphaFoldDB" id="A0AAJ0AF96"/>
<evidence type="ECO:0000256" key="2">
    <source>
        <dbReference type="SAM" id="Phobius"/>
    </source>
</evidence>
<name>A0AAJ0AF96_9PEZI</name>
<reference evidence="3" key="1">
    <citation type="submission" date="2021-06" db="EMBL/GenBank/DDBJ databases">
        <title>Comparative genomics, transcriptomics and evolutionary studies reveal genomic signatures of adaptation to plant cell wall in hemibiotrophic fungi.</title>
        <authorList>
            <consortium name="DOE Joint Genome Institute"/>
            <person name="Baroncelli R."/>
            <person name="Diaz J.F."/>
            <person name="Benocci T."/>
            <person name="Peng M."/>
            <person name="Battaglia E."/>
            <person name="Haridas S."/>
            <person name="Andreopoulos W."/>
            <person name="Labutti K."/>
            <person name="Pangilinan J."/>
            <person name="Floch G.L."/>
            <person name="Makela M.R."/>
            <person name="Henrissat B."/>
            <person name="Grigoriev I.V."/>
            <person name="Crouch J.A."/>
            <person name="De Vries R.P."/>
            <person name="Sukno S.A."/>
            <person name="Thon M.R."/>
        </authorList>
    </citation>
    <scope>NUCLEOTIDE SEQUENCE</scope>
    <source>
        <strain evidence="3">CBS 193.32</strain>
    </source>
</reference>
<feature type="transmembrane region" description="Helical" evidence="2">
    <location>
        <begin position="248"/>
        <end position="277"/>
    </location>
</feature>
<feature type="region of interest" description="Disordered" evidence="1">
    <location>
        <begin position="1"/>
        <end position="21"/>
    </location>
</feature>